<dbReference type="STRING" id="356882.A0A423VZ33"/>
<feature type="transmembrane region" description="Helical" evidence="1">
    <location>
        <begin position="28"/>
        <end position="50"/>
    </location>
</feature>
<dbReference type="Proteomes" id="UP000283895">
    <property type="component" value="Unassembled WGS sequence"/>
</dbReference>
<name>A0A423VZ33_9PEZI</name>
<evidence type="ECO:0000313" key="3">
    <source>
        <dbReference type="Proteomes" id="UP000283895"/>
    </source>
</evidence>
<dbReference type="AlphaFoldDB" id="A0A423VZ33"/>
<organism evidence="2 3">
    <name type="scientific">Cytospora schulzeri</name>
    <dbReference type="NCBI Taxonomy" id="448051"/>
    <lineage>
        <taxon>Eukaryota</taxon>
        <taxon>Fungi</taxon>
        <taxon>Dikarya</taxon>
        <taxon>Ascomycota</taxon>
        <taxon>Pezizomycotina</taxon>
        <taxon>Sordariomycetes</taxon>
        <taxon>Sordariomycetidae</taxon>
        <taxon>Diaporthales</taxon>
        <taxon>Cytosporaceae</taxon>
        <taxon>Cytospora</taxon>
    </lineage>
</organism>
<keyword evidence="1" id="KW-0472">Membrane</keyword>
<accession>A0A423VZ33</accession>
<comment type="caution">
    <text evidence="2">The sequence shown here is derived from an EMBL/GenBank/DDBJ whole genome shotgun (WGS) entry which is preliminary data.</text>
</comment>
<dbReference type="EMBL" id="LKEA01000033">
    <property type="protein sequence ID" value="ROV96326.1"/>
    <property type="molecule type" value="Genomic_DNA"/>
</dbReference>
<reference evidence="2 3" key="1">
    <citation type="submission" date="2015-09" db="EMBL/GenBank/DDBJ databases">
        <title>Host preference determinants of Valsa canker pathogens revealed by comparative genomics.</title>
        <authorList>
            <person name="Yin Z."/>
            <person name="Huang L."/>
        </authorList>
    </citation>
    <scope>NUCLEOTIDE SEQUENCE [LARGE SCALE GENOMIC DNA]</scope>
    <source>
        <strain evidence="2 3">03-1</strain>
    </source>
</reference>
<keyword evidence="3" id="KW-1185">Reference proteome</keyword>
<gene>
    <name evidence="2" type="ORF">VMCG_07663</name>
</gene>
<keyword evidence="1" id="KW-0812">Transmembrane</keyword>
<keyword evidence="1" id="KW-1133">Transmembrane helix</keyword>
<sequence length="66" mass="7166">MPAINNVLVAREAMSHIAKRKNWAQKEAGVIVVFAIVFIVAVGVISLFISRKCASARARKQQLASS</sequence>
<protein>
    <submittedName>
        <fullName evidence="2">Uncharacterized protein</fullName>
    </submittedName>
</protein>
<evidence type="ECO:0000256" key="1">
    <source>
        <dbReference type="SAM" id="Phobius"/>
    </source>
</evidence>
<evidence type="ECO:0000313" key="2">
    <source>
        <dbReference type="EMBL" id="ROV96326.1"/>
    </source>
</evidence>
<proteinExistence type="predicted"/>